<feature type="region of interest" description="Disordered" evidence="1">
    <location>
        <begin position="13"/>
        <end position="78"/>
    </location>
</feature>
<sequence>MAVCAADRRARVYSRAADPTPVAAASEHRGAHSPLDKGREDALELGEPTSAQRAQASVHSYRTALETPPARFPTAAARSAPGERLQICKVAHGGGERVPRHFCGSPSGRRRERCCRPCFSDSLDETR</sequence>
<feature type="compositionally biased region" description="Polar residues" evidence="1">
    <location>
        <begin position="49"/>
        <end position="60"/>
    </location>
</feature>
<evidence type="ECO:0000256" key="1">
    <source>
        <dbReference type="SAM" id="MobiDB-lite"/>
    </source>
</evidence>
<feature type="compositionally biased region" description="Low complexity" evidence="1">
    <location>
        <begin position="67"/>
        <end position="78"/>
    </location>
</feature>
<protein>
    <submittedName>
        <fullName evidence="2">Uncharacterized protein</fullName>
    </submittedName>
</protein>
<comment type="caution">
    <text evidence="2">The sequence shown here is derived from an EMBL/GenBank/DDBJ whole genome shotgun (WGS) entry which is preliminary data.</text>
</comment>
<keyword evidence="3" id="KW-1185">Reference proteome</keyword>
<reference evidence="2" key="1">
    <citation type="journal article" date="2023" name="Science">
        <title>Genome structures resolve the early diversification of teleost fishes.</title>
        <authorList>
            <person name="Parey E."/>
            <person name="Louis A."/>
            <person name="Montfort J."/>
            <person name="Bouchez O."/>
            <person name="Roques C."/>
            <person name="Iampietro C."/>
            <person name="Lluch J."/>
            <person name="Castinel A."/>
            <person name="Donnadieu C."/>
            <person name="Desvignes T."/>
            <person name="Floi Bucao C."/>
            <person name="Jouanno E."/>
            <person name="Wen M."/>
            <person name="Mejri S."/>
            <person name="Dirks R."/>
            <person name="Jansen H."/>
            <person name="Henkel C."/>
            <person name="Chen W.J."/>
            <person name="Zahm M."/>
            <person name="Cabau C."/>
            <person name="Klopp C."/>
            <person name="Thompson A.W."/>
            <person name="Robinson-Rechavi M."/>
            <person name="Braasch I."/>
            <person name="Lecointre G."/>
            <person name="Bobe J."/>
            <person name="Postlethwait J.H."/>
            <person name="Berthelot C."/>
            <person name="Roest Crollius H."/>
            <person name="Guiguen Y."/>
        </authorList>
    </citation>
    <scope>NUCLEOTIDE SEQUENCE</scope>
    <source>
        <strain evidence="2">NC1722</strain>
    </source>
</reference>
<evidence type="ECO:0000313" key="3">
    <source>
        <dbReference type="Proteomes" id="UP001221898"/>
    </source>
</evidence>
<dbReference type="EMBL" id="JAINUG010000037">
    <property type="protein sequence ID" value="KAJ8407730.1"/>
    <property type="molecule type" value="Genomic_DNA"/>
</dbReference>
<dbReference type="Proteomes" id="UP001221898">
    <property type="component" value="Unassembled WGS sequence"/>
</dbReference>
<organism evidence="2 3">
    <name type="scientific">Aldrovandia affinis</name>
    <dbReference type="NCBI Taxonomy" id="143900"/>
    <lineage>
        <taxon>Eukaryota</taxon>
        <taxon>Metazoa</taxon>
        <taxon>Chordata</taxon>
        <taxon>Craniata</taxon>
        <taxon>Vertebrata</taxon>
        <taxon>Euteleostomi</taxon>
        <taxon>Actinopterygii</taxon>
        <taxon>Neopterygii</taxon>
        <taxon>Teleostei</taxon>
        <taxon>Notacanthiformes</taxon>
        <taxon>Halosauridae</taxon>
        <taxon>Aldrovandia</taxon>
    </lineage>
</organism>
<feature type="compositionally biased region" description="Basic and acidic residues" evidence="1">
    <location>
        <begin position="26"/>
        <end position="42"/>
    </location>
</feature>
<proteinExistence type="predicted"/>
<gene>
    <name evidence="2" type="ORF">AAFF_G00267740</name>
</gene>
<accession>A0AAD7WSU3</accession>
<evidence type="ECO:0000313" key="2">
    <source>
        <dbReference type="EMBL" id="KAJ8407730.1"/>
    </source>
</evidence>
<name>A0AAD7WSU3_9TELE</name>
<dbReference type="AlphaFoldDB" id="A0AAD7WSU3"/>